<evidence type="ECO:0000313" key="10">
    <source>
        <dbReference type="Proteomes" id="UP000028013"/>
    </source>
</evidence>
<evidence type="ECO:0000256" key="4">
    <source>
        <dbReference type="ARBA" id="ARBA00023136"/>
    </source>
</evidence>
<comment type="caution">
    <text evidence="9">The sequence shown here is derived from an EMBL/GenBank/DDBJ whole genome shotgun (WGS) entry which is preliminary data.</text>
</comment>
<dbReference type="InterPro" id="IPR011990">
    <property type="entry name" value="TPR-like_helical_dom_sf"/>
</dbReference>
<organism evidence="9 10">
    <name type="scientific">Bacteroides uniformis str. 3978 T3 ii</name>
    <dbReference type="NCBI Taxonomy" id="1339349"/>
    <lineage>
        <taxon>Bacteria</taxon>
        <taxon>Pseudomonadati</taxon>
        <taxon>Bacteroidota</taxon>
        <taxon>Bacteroidia</taxon>
        <taxon>Bacteroidales</taxon>
        <taxon>Bacteroidaceae</taxon>
        <taxon>Bacteroides</taxon>
    </lineage>
</organism>
<evidence type="ECO:0000256" key="6">
    <source>
        <dbReference type="SAM" id="SignalP"/>
    </source>
</evidence>
<evidence type="ECO:0000256" key="2">
    <source>
        <dbReference type="ARBA" id="ARBA00006275"/>
    </source>
</evidence>
<evidence type="ECO:0000256" key="3">
    <source>
        <dbReference type="ARBA" id="ARBA00022729"/>
    </source>
</evidence>
<sequence length="529" mass="60481">MKTNKILAIGLLAAATVLTTGCSDSFLEVENPTGEPLEDYYTTDEHIQEALIAAYDPLHWPDWGLGQYNALNIDGEIMGDNFWVGGATKTDMQNWHMLFNYEANENNTLGSLWTVDYSGIKRCNDLLKYLDWGTDVTEANRKLYEMQARLLRVFYYNMLWHYFGNVPFYLENLSEPPYTAPQYTADQVYAELIAELEAVIDSKVLPLKYYKTIKEGKEVDDEGQLGRVTQAMAYMVYAEMVMYQNDESRFSKALGYMKELIDSPSFRLNPSFANIWETEGEWCDESIWEINYEQTNNERGWGSPLAVGGTVLPTLISPNSFPGDDGWSKGNDGWGFMPMRLETYQMFSKQDKRRDATCWVIAEDVEYTKRYQDTHIWLQKYRPYDKNFKQSSGDQNLNYNNNYRYYRYAETLLNAAELSLRTGGSGTGEAKTWLNEVRTRAGLAGLANVTVDDVLTERRLEFVGEGKRYFDLVRAEGISGASASNKATTALVPDEYGYRTNSWTAKKKYIPIAQGELDSDPALVQNAYK</sequence>
<evidence type="ECO:0000259" key="8">
    <source>
        <dbReference type="Pfam" id="PF14322"/>
    </source>
</evidence>
<dbReference type="InterPro" id="IPR033985">
    <property type="entry name" value="SusD-like_N"/>
</dbReference>
<comment type="subcellular location">
    <subcellularLocation>
        <location evidence="1">Cell outer membrane</location>
    </subcellularLocation>
</comment>
<dbReference type="Proteomes" id="UP000028013">
    <property type="component" value="Unassembled WGS sequence"/>
</dbReference>
<dbReference type="GO" id="GO:0009279">
    <property type="term" value="C:cell outer membrane"/>
    <property type="evidence" value="ECO:0007669"/>
    <property type="project" value="UniProtKB-SubCell"/>
</dbReference>
<keyword evidence="5" id="KW-0998">Cell outer membrane</keyword>
<dbReference type="RefSeq" id="WP_035449416.1">
    <property type="nucleotide sequence ID" value="NZ_JNHN01000168.1"/>
</dbReference>
<feature type="domain" description="SusD-like N-terminal" evidence="8">
    <location>
        <begin position="26"/>
        <end position="214"/>
    </location>
</feature>
<dbReference type="PROSITE" id="PS51257">
    <property type="entry name" value="PROKAR_LIPOPROTEIN"/>
    <property type="match status" value="1"/>
</dbReference>
<dbReference type="EMBL" id="JNHN01000168">
    <property type="protein sequence ID" value="KDS51586.1"/>
    <property type="molecule type" value="Genomic_DNA"/>
</dbReference>
<proteinExistence type="inferred from homology"/>
<dbReference type="AlphaFoldDB" id="A0A078S1P3"/>
<keyword evidence="4" id="KW-0472">Membrane</keyword>
<dbReference type="SUPFAM" id="SSF48452">
    <property type="entry name" value="TPR-like"/>
    <property type="match status" value="1"/>
</dbReference>
<evidence type="ECO:0000259" key="7">
    <source>
        <dbReference type="Pfam" id="PF07980"/>
    </source>
</evidence>
<dbReference type="Pfam" id="PF07980">
    <property type="entry name" value="SusD_RagB"/>
    <property type="match status" value="1"/>
</dbReference>
<dbReference type="InterPro" id="IPR012944">
    <property type="entry name" value="SusD_RagB_dom"/>
</dbReference>
<dbReference type="PATRIC" id="fig|1339349.3.peg.1677"/>
<dbReference type="Gene3D" id="1.25.40.390">
    <property type="match status" value="1"/>
</dbReference>
<feature type="chain" id="PRO_5001744714" evidence="6">
    <location>
        <begin position="21"/>
        <end position="529"/>
    </location>
</feature>
<keyword evidence="3 6" id="KW-0732">Signal</keyword>
<comment type="similarity">
    <text evidence="2">Belongs to the SusD family.</text>
</comment>
<evidence type="ECO:0000313" key="9">
    <source>
        <dbReference type="EMBL" id="KDS51586.1"/>
    </source>
</evidence>
<feature type="domain" description="RagB/SusD" evidence="7">
    <location>
        <begin position="345"/>
        <end position="527"/>
    </location>
</feature>
<accession>A0A078S1P3</accession>
<gene>
    <name evidence="9" type="ORF">M094_0422</name>
</gene>
<feature type="signal peptide" evidence="6">
    <location>
        <begin position="1"/>
        <end position="20"/>
    </location>
</feature>
<protein>
    <submittedName>
        <fullName evidence="9">Starch-binding associating with outer membrane family protein</fullName>
    </submittedName>
</protein>
<evidence type="ECO:0000256" key="5">
    <source>
        <dbReference type="ARBA" id="ARBA00023237"/>
    </source>
</evidence>
<dbReference type="Pfam" id="PF14322">
    <property type="entry name" value="SusD-like_3"/>
    <property type="match status" value="1"/>
</dbReference>
<name>A0A078S1P3_BACUN</name>
<evidence type="ECO:0000256" key="1">
    <source>
        <dbReference type="ARBA" id="ARBA00004442"/>
    </source>
</evidence>
<reference evidence="9 10" key="1">
    <citation type="submission" date="2014-04" db="EMBL/GenBank/DDBJ databases">
        <authorList>
            <person name="Sears C."/>
            <person name="Carroll K."/>
            <person name="Sack B.R."/>
            <person name="Qadri F."/>
            <person name="Myers L.L."/>
            <person name="Chung G.-T."/>
            <person name="Escheverria P."/>
            <person name="Fraser C.M."/>
            <person name="Sadzewicz L."/>
            <person name="Shefchek K.A."/>
            <person name="Tallon L."/>
            <person name="Das S.P."/>
            <person name="Daugherty S."/>
            <person name="Mongodin E.F."/>
        </authorList>
    </citation>
    <scope>NUCLEOTIDE SEQUENCE [LARGE SCALE GENOMIC DNA]</scope>
    <source>
        <strain evidence="9 10">3978 T3 ii</strain>
    </source>
</reference>